<evidence type="ECO:0000313" key="3">
    <source>
        <dbReference type="EMBL" id="CAF1430203.1"/>
    </source>
</evidence>
<dbReference type="EMBL" id="CAJNOI010000017">
    <property type="protein sequence ID" value="CAF0818276.1"/>
    <property type="molecule type" value="Genomic_DNA"/>
</dbReference>
<evidence type="ECO:0000256" key="1">
    <source>
        <dbReference type="SAM" id="MobiDB-lite"/>
    </source>
</evidence>
<keyword evidence="5" id="KW-1185">Reference proteome</keyword>
<evidence type="ECO:0000313" key="5">
    <source>
        <dbReference type="Proteomes" id="UP000663832"/>
    </source>
</evidence>
<accession>A0A813U640</accession>
<dbReference type="OrthoDB" id="10022752at2759"/>
<sequence>MSNNNCSSKRSSLVNSDRPDSATNSSRTCSSVAFFHDSVTTSEIDLRFTMMDPQRRARAIATAPRRKRYDDDDDDDDDEKRDNEQKTSRFGFVKTPAVLIPQQSLMEQTQSLPQTQSGISLIPSFRVDPPAREDSDELDYLYNINSRRNRCLSGPLP</sequence>
<protein>
    <submittedName>
        <fullName evidence="2">Uncharacterized protein</fullName>
    </submittedName>
</protein>
<name>A0A813U640_9BILA</name>
<organism evidence="2 6">
    <name type="scientific">Adineta steineri</name>
    <dbReference type="NCBI Taxonomy" id="433720"/>
    <lineage>
        <taxon>Eukaryota</taxon>
        <taxon>Metazoa</taxon>
        <taxon>Spiralia</taxon>
        <taxon>Gnathifera</taxon>
        <taxon>Rotifera</taxon>
        <taxon>Eurotatoria</taxon>
        <taxon>Bdelloidea</taxon>
        <taxon>Adinetida</taxon>
        <taxon>Adinetidae</taxon>
        <taxon>Adineta</taxon>
    </lineage>
</organism>
<reference evidence="2" key="1">
    <citation type="submission" date="2021-02" db="EMBL/GenBank/DDBJ databases">
        <authorList>
            <person name="Nowell W R."/>
        </authorList>
    </citation>
    <scope>NUCLEOTIDE SEQUENCE</scope>
</reference>
<feature type="region of interest" description="Disordered" evidence="1">
    <location>
        <begin position="52"/>
        <end position="93"/>
    </location>
</feature>
<dbReference type="Proteomes" id="UP000663832">
    <property type="component" value="Unassembled WGS sequence"/>
</dbReference>
<proteinExistence type="predicted"/>
<dbReference type="EMBL" id="CAJNOM010000425">
    <property type="protein sequence ID" value="CAF1430203.1"/>
    <property type="molecule type" value="Genomic_DNA"/>
</dbReference>
<evidence type="ECO:0000313" key="6">
    <source>
        <dbReference type="Proteomes" id="UP000663877"/>
    </source>
</evidence>
<evidence type="ECO:0000313" key="2">
    <source>
        <dbReference type="EMBL" id="CAF0818276.1"/>
    </source>
</evidence>
<comment type="caution">
    <text evidence="2">The sequence shown here is derived from an EMBL/GenBank/DDBJ whole genome shotgun (WGS) entry which is preliminary data.</text>
</comment>
<evidence type="ECO:0000313" key="4">
    <source>
        <dbReference type="EMBL" id="CAF1433259.1"/>
    </source>
</evidence>
<dbReference type="Proteomes" id="UP000663877">
    <property type="component" value="Unassembled WGS sequence"/>
</dbReference>
<feature type="region of interest" description="Disordered" evidence="1">
    <location>
        <begin position="1"/>
        <end position="28"/>
    </location>
</feature>
<dbReference type="EMBL" id="CAJNOM010000429">
    <property type="protein sequence ID" value="CAF1433259.1"/>
    <property type="molecule type" value="Genomic_DNA"/>
</dbReference>
<dbReference type="AlphaFoldDB" id="A0A813U640"/>
<gene>
    <name evidence="2" type="ORF">BJG266_LOCUS6113</name>
    <name evidence="3" type="ORF">QVE165_LOCUS38900</name>
    <name evidence="4" type="ORF">QVE165_LOCUS39095</name>
</gene>